<protein>
    <submittedName>
        <fullName evidence="2">Uncharacterized protein</fullName>
    </submittedName>
</protein>
<dbReference type="InterPro" id="IPR013783">
    <property type="entry name" value="Ig-like_fold"/>
</dbReference>
<proteinExistence type="predicted"/>
<reference evidence="3" key="1">
    <citation type="submission" date="2016-11" db="EMBL/GenBank/DDBJ databases">
        <authorList>
            <person name="Varghese N."/>
            <person name="Submissions S."/>
        </authorList>
    </citation>
    <scope>NUCLEOTIDE SEQUENCE [LARGE SCALE GENOMIC DNA]</scope>
    <source>
        <strain evidence="3">DSM 26884</strain>
    </source>
</reference>
<evidence type="ECO:0000313" key="3">
    <source>
        <dbReference type="Proteomes" id="UP000184192"/>
    </source>
</evidence>
<dbReference type="PROSITE" id="PS51257">
    <property type="entry name" value="PROKAR_LIPOPROTEIN"/>
    <property type="match status" value="1"/>
</dbReference>
<gene>
    <name evidence="2" type="ORF">SAMN05444350_10588</name>
</gene>
<dbReference type="Gene3D" id="2.60.40.10">
    <property type="entry name" value="Immunoglobulins"/>
    <property type="match status" value="1"/>
</dbReference>
<keyword evidence="1" id="KW-0732">Signal</keyword>
<dbReference type="GeneID" id="92711318"/>
<dbReference type="eggNOG" id="ENOG502ZBEZ">
    <property type="taxonomic scope" value="Bacteria"/>
</dbReference>
<feature type="chain" id="PRO_5009916537" evidence="1">
    <location>
        <begin position="19"/>
        <end position="503"/>
    </location>
</feature>
<feature type="signal peptide" evidence="1">
    <location>
        <begin position="1"/>
        <end position="18"/>
    </location>
</feature>
<keyword evidence="3" id="KW-1185">Reference proteome</keyword>
<dbReference type="RefSeq" id="WP_025830817.1">
    <property type="nucleotide sequence ID" value="NZ_FQZN01000005.1"/>
</dbReference>
<evidence type="ECO:0000313" key="2">
    <source>
        <dbReference type="EMBL" id="SHI65389.1"/>
    </source>
</evidence>
<accession>A0A1M6CWQ0</accession>
<organism evidence="2 3">
    <name type="scientific">Bacteroides stercorirosoris</name>
    <dbReference type="NCBI Taxonomy" id="871324"/>
    <lineage>
        <taxon>Bacteria</taxon>
        <taxon>Pseudomonadati</taxon>
        <taxon>Bacteroidota</taxon>
        <taxon>Bacteroidia</taxon>
        <taxon>Bacteroidales</taxon>
        <taxon>Bacteroidaceae</taxon>
        <taxon>Bacteroides</taxon>
    </lineage>
</organism>
<evidence type="ECO:0000256" key="1">
    <source>
        <dbReference type="SAM" id="SignalP"/>
    </source>
</evidence>
<dbReference type="Proteomes" id="UP000184192">
    <property type="component" value="Unassembled WGS sequence"/>
</dbReference>
<name>A0A1M6CWQ0_9BACE</name>
<dbReference type="AlphaFoldDB" id="A0A1M6CWQ0"/>
<dbReference type="EMBL" id="FQZN01000005">
    <property type="protein sequence ID" value="SHI65389.1"/>
    <property type="molecule type" value="Genomic_DNA"/>
</dbReference>
<sequence length="503" mass="56704">MKKHFFNATLLWAFLSLALWTTGCSDDDGYPDVDGQAPSIALTADHIQTAAGRTFTLEGTITDADGISTIQLQCADLYLNKTIDLIEIYDKPLETYKLSYNFEIQPNEIGEQFTVKVTVTDVGGRSVSQDVRITLDGDFENPIFVIAPTNGSMVTALLREGEIPKFTMNISVTDDRALDYLILNIEGIEEYTNLRVDADGGKAFEQAFDITMPAEKKDYPMTISVYDKTGKSSTIECTVSVTDVQDFEKMYLADVATEAELNSDVFGVPMRIDHVGEYQYQALYYCRNANTEIFFLPQKTSFSPVCYGLDPENEDMLTDDPSTAKPIVLTHANVYYKINFNILQKTYEIDFYSVEDAIDPWPASMTYGLPTMDKWNDGGSTMMDFTFGMTSTNPTEVVSLKQDATNPHLFYYDPMSLTGGESMNFIIHNYHTDQWWNFVRWCSDTEDNPEVFGYYNGSSMKNAAYTGPTTTQDVWSKPRVTATGSYQFWFDSHLGRAKLVRVN</sequence>